<sequence length="749" mass="84685">MASYRRISGSDPISNDVLASRKRRGQKVGCCQICKWVSIAFGCLLGFLFCKGLADFHGEVNHPFKDSYLPSNASDTTPAVKPLFTDQTVFDIEATLWLNLTGYLQHHPDLGEQWRHLRLETYQRGDRNITEAAVFNAIVFQGLKIHSKEHTSVKVRLPAAPFFQDPALGPHLRSTFTLVPRSNVDVPADSKFNAAYSALSPSFPIDIPQPGMAIGFEPDVNENRTKIADLSSLYGVSSAQGQNFFYKRRRSLTWPKVTPVKNESIPVVFLNHTNSKMHPENIGLTYNLVSGDNSISLKNGTTYISRNARYVSTRNRISVFQNTPTFEREKYLTEHLKIADGMHRNETFPECDPTAVGGFNLPGIDRLSFSNYAEFESLSKTDDEDQVPISRYAPAMITTESSKYVKYRLELPDFGTEEALAMQRADAIEYHWELYYSPSPIFFKTGYGIGLRNYDIFQDRFPMTKPGGYMDVQDSKEGEPDLSTQLAFQGDRAHPDSKPWRHFIATILRPISRMVGLFFTLYYWASRTTTTGISIPAALCQTASTLLFLGRIVPKYYWDIGQWFTSWTWLALISYFRLAVAFRLEVDGWRVRRVSPSHRERASSRLDTKQIALYGILLVVVVGIYTTGFMQRLQVRAALGDIPKRAPDSVIFSRINTAIGHTAGICQLWFNHQSRTFAGQSRVTVLLHLIDALVLNLLLEHVYMISGFLETRSEITLAGLVWPAMLLVQGYQAVVFPSVDQNAKDEDDE</sequence>
<feature type="transmembrane region" description="Helical" evidence="1">
    <location>
        <begin position="531"/>
        <end position="552"/>
    </location>
</feature>
<evidence type="ECO:0000256" key="1">
    <source>
        <dbReference type="SAM" id="Phobius"/>
    </source>
</evidence>
<feature type="transmembrane region" description="Helical" evidence="1">
    <location>
        <begin position="682"/>
        <end position="703"/>
    </location>
</feature>
<dbReference type="AlphaFoldDB" id="A0AAN6GJH2"/>
<keyword evidence="1" id="KW-0472">Membrane</keyword>
<reference evidence="2" key="1">
    <citation type="journal article" date="2023" name="PhytoFront">
        <title>Draft Genome Resources of Seven Strains of Tilletia horrida, Causal Agent of Kernel Smut of Rice.</title>
        <authorList>
            <person name="Khanal S."/>
            <person name="Antony Babu S."/>
            <person name="Zhou X.G."/>
        </authorList>
    </citation>
    <scope>NUCLEOTIDE SEQUENCE</scope>
    <source>
        <strain evidence="2">TX6</strain>
    </source>
</reference>
<feature type="transmembrane region" description="Helical" evidence="1">
    <location>
        <begin position="507"/>
        <end position="525"/>
    </location>
</feature>
<proteinExistence type="predicted"/>
<keyword evidence="3" id="KW-1185">Reference proteome</keyword>
<keyword evidence="1" id="KW-0812">Transmembrane</keyword>
<protein>
    <submittedName>
        <fullName evidence="2">Uncharacterized protein</fullName>
    </submittedName>
</protein>
<name>A0AAN6GJH2_9BASI</name>
<evidence type="ECO:0000313" key="3">
    <source>
        <dbReference type="Proteomes" id="UP001176517"/>
    </source>
</evidence>
<organism evidence="2 3">
    <name type="scientific">Tilletia horrida</name>
    <dbReference type="NCBI Taxonomy" id="155126"/>
    <lineage>
        <taxon>Eukaryota</taxon>
        <taxon>Fungi</taxon>
        <taxon>Dikarya</taxon>
        <taxon>Basidiomycota</taxon>
        <taxon>Ustilaginomycotina</taxon>
        <taxon>Exobasidiomycetes</taxon>
        <taxon>Tilletiales</taxon>
        <taxon>Tilletiaceae</taxon>
        <taxon>Tilletia</taxon>
    </lineage>
</organism>
<feature type="transmembrane region" description="Helical" evidence="1">
    <location>
        <begin position="651"/>
        <end position="670"/>
    </location>
</feature>
<accession>A0AAN6GJH2</accession>
<evidence type="ECO:0000313" key="2">
    <source>
        <dbReference type="EMBL" id="KAK0544316.1"/>
    </source>
</evidence>
<comment type="caution">
    <text evidence="2">The sequence shown here is derived from an EMBL/GenBank/DDBJ whole genome shotgun (WGS) entry which is preliminary data.</text>
</comment>
<feature type="transmembrane region" description="Helical" evidence="1">
    <location>
        <begin position="715"/>
        <end position="734"/>
    </location>
</feature>
<keyword evidence="1" id="KW-1133">Transmembrane helix</keyword>
<feature type="transmembrane region" description="Helical" evidence="1">
    <location>
        <begin position="611"/>
        <end position="630"/>
    </location>
</feature>
<dbReference type="Proteomes" id="UP001176517">
    <property type="component" value="Unassembled WGS sequence"/>
</dbReference>
<feature type="transmembrane region" description="Helical" evidence="1">
    <location>
        <begin position="564"/>
        <end position="584"/>
    </location>
</feature>
<dbReference type="EMBL" id="JAPDMZ010000290">
    <property type="protein sequence ID" value="KAK0544316.1"/>
    <property type="molecule type" value="Genomic_DNA"/>
</dbReference>
<gene>
    <name evidence="2" type="ORF">OC846_006118</name>
</gene>